<reference evidence="1 2" key="1">
    <citation type="journal article" date="2019" name="Genome Biol. Evol.">
        <title>Insights into the evolution of the New World diploid cottons (Gossypium, subgenus Houzingenia) based on genome sequencing.</title>
        <authorList>
            <person name="Grover C.E."/>
            <person name="Arick M.A. 2nd"/>
            <person name="Thrash A."/>
            <person name="Conover J.L."/>
            <person name="Sanders W.S."/>
            <person name="Peterson D.G."/>
            <person name="Frelichowski J.E."/>
            <person name="Scheffler J.A."/>
            <person name="Scheffler B.E."/>
            <person name="Wendel J.F."/>
        </authorList>
    </citation>
    <scope>NUCLEOTIDE SEQUENCE [LARGE SCALE GENOMIC DNA]</scope>
    <source>
        <strain evidence="1">8</strain>
        <tissue evidence="1">Leaf</tissue>
    </source>
</reference>
<dbReference type="Proteomes" id="UP000593578">
    <property type="component" value="Unassembled WGS sequence"/>
</dbReference>
<comment type="caution">
    <text evidence="1">The sequence shown here is derived from an EMBL/GenBank/DDBJ whole genome shotgun (WGS) entry which is preliminary data.</text>
</comment>
<dbReference type="EMBL" id="JABEZZ010000013">
    <property type="protein sequence ID" value="MBA0602927.1"/>
    <property type="molecule type" value="Genomic_DNA"/>
</dbReference>
<accession>A0A7J8QMX6</accession>
<feature type="non-terminal residue" evidence="1">
    <location>
        <position position="49"/>
    </location>
</feature>
<evidence type="ECO:0000313" key="1">
    <source>
        <dbReference type="EMBL" id="MBA0602927.1"/>
    </source>
</evidence>
<evidence type="ECO:0000313" key="2">
    <source>
        <dbReference type="Proteomes" id="UP000593578"/>
    </source>
</evidence>
<organism evidence="1 2">
    <name type="scientific">Gossypium raimondii</name>
    <name type="common">Peruvian cotton</name>
    <name type="synonym">Gossypium klotzschianum subsp. raimondii</name>
    <dbReference type="NCBI Taxonomy" id="29730"/>
    <lineage>
        <taxon>Eukaryota</taxon>
        <taxon>Viridiplantae</taxon>
        <taxon>Streptophyta</taxon>
        <taxon>Embryophyta</taxon>
        <taxon>Tracheophyta</taxon>
        <taxon>Spermatophyta</taxon>
        <taxon>Magnoliopsida</taxon>
        <taxon>eudicotyledons</taxon>
        <taxon>Gunneridae</taxon>
        <taxon>Pentapetalae</taxon>
        <taxon>rosids</taxon>
        <taxon>malvids</taxon>
        <taxon>Malvales</taxon>
        <taxon>Malvaceae</taxon>
        <taxon>Malvoideae</taxon>
        <taxon>Gossypium</taxon>
    </lineage>
</organism>
<protein>
    <submittedName>
        <fullName evidence="1">Uncharacterized protein</fullName>
    </submittedName>
</protein>
<gene>
    <name evidence="1" type="ORF">Gorai_003090</name>
</gene>
<sequence length="49" mass="5470">MEIVLKKKLVATKKFRLHELISEPLASTNIAVTVGCLSYCMEHPKLGLD</sequence>
<dbReference type="AlphaFoldDB" id="A0A7J8QMX6"/>
<proteinExistence type="predicted"/>
<name>A0A7J8QMX6_GOSRA</name>